<keyword evidence="1" id="KW-0732">Signal</keyword>
<proteinExistence type="predicted"/>
<name>A0ABS8KY77_9HYPH</name>
<reference evidence="2 3" key="1">
    <citation type="submission" date="2021-11" db="EMBL/GenBank/DDBJ databases">
        <authorList>
            <person name="Lee D.-H."/>
            <person name="Kim S.-B."/>
        </authorList>
    </citation>
    <scope>NUCLEOTIDE SEQUENCE [LARGE SCALE GENOMIC DNA]</scope>
    <source>
        <strain evidence="2 3">KCTC 52223</strain>
    </source>
</reference>
<evidence type="ECO:0000313" key="3">
    <source>
        <dbReference type="Proteomes" id="UP001198862"/>
    </source>
</evidence>
<evidence type="ECO:0000313" key="2">
    <source>
        <dbReference type="EMBL" id="MCC8431027.1"/>
    </source>
</evidence>
<gene>
    <name evidence="2" type="ORF">LJ725_18790</name>
</gene>
<keyword evidence="3" id="KW-1185">Reference proteome</keyword>
<evidence type="ECO:0000256" key="1">
    <source>
        <dbReference type="SAM" id="SignalP"/>
    </source>
</evidence>
<comment type="caution">
    <text evidence="2">The sequence shown here is derived from an EMBL/GenBank/DDBJ whole genome shotgun (WGS) entry which is preliminary data.</text>
</comment>
<feature type="chain" id="PRO_5045994706" description="Lipoprotein" evidence="1">
    <location>
        <begin position="20"/>
        <end position="105"/>
    </location>
</feature>
<sequence>MAKLTHVVGLMVVPLALSACTQTAGGPPPGMTAAQGAAYCAKLTTVYSEYVAGISSSMGGVGRGGAQADIDARVAIAQCQDGNTAAGIPVLQQKLRENKVDVPAP</sequence>
<dbReference type="EMBL" id="JAJISD010000008">
    <property type="protein sequence ID" value="MCC8431027.1"/>
    <property type="molecule type" value="Genomic_DNA"/>
</dbReference>
<organism evidence="2 3">
    <name type="scientific">Reyranella aquatilis</name>
    <dbReference type="NCBI Taxonomy" id="2035356"/>
    <lineage>
        <taxon>Bacteria</taxon>
        <taxon>Pseudomonadati</taxon>
        <taxon>Pseudomonadota</taxon>
        <taxon>Alphaproteobacteria</taxon>
        <taxon>Hyphomicrobiales</taxon>
        <taxon>Reyranellaceae</taxon>
        <taxon>Reyranella</taxon>
    </lineage>
</organism>
<accession>A0ABS8KY77</accession>
<evidence type="ECO:0008006" key="4">
    <source>
        <dbReference type="Google" id="ProtNLM"/>
    </source>
</evidence>
<dbReference type="RefSeq" id="WP_230552180.1">
    <property type="nucleotide sequence ID" value="NZ_JAJISD010000008.1"/>
</dbReference>
<protein>
    <recommendedName>
        <fullName evidence="4">Lipoprotein</fullName>
    </recommendedName>
</protein>
<dbReference type="Proteomes" id="UP001198862">
    <property type="component" value="Unassembled WGS sequence"/>
</dbReference>
<feature type="signal peptide" evidence="1">
    <location>
        <begin position="1"/>
        <end position="19"/>
    </location>
</feature>
<dbReference type="PROSITE" id="PS51257">
    <property type="entry name" value="PROKAR_LIPOPROTEIN"/>
    <property type="match status" value="1"/>
</dbReference>